<dbReference type="OrthoDB" id="10629082at2759"/>
<reference evidence="2 3" key="1">
    <citation type="journal article" date="2015" name="Genome Biol. Evol.">
        <title>Phylogenomic analyses indicate that early fungi evolved digesting cell walls of algal ancestors of land plants.</title>
        <authorList>
            <person name="Chang Y."/>
            <person name="Wang S."/>
            <person name="Sekimoto S."/>
            <person name="Aerts A.L."/>
            <person name="Choi C."/>
            <person name="Clum A."/>
            <person name="LaButti K.M."/>
            <person name="Lindquist E.A."/>
            <person name="Yee Ngan C."/>
            <person name="Ohm R.A."/>
            <person name="Salamov A.A."/>
            <person name="Grigoriev I.V."/>
            <person name="Spatafora J.W."/>
            <person name="Berbee M.L."/>
        </authorList>
    </citation>
    <scope>NUCLEOTIDE SEQUENCE [LARGE SCALE GENOMIC DNA]</scope>
    <source>
        <strain evidence="2 3">NRRL 1564</strain>
    </source>
</reference>
<organism evidence="2 3">
    <name type="scientific">Coemansia reversa (strain ATCC 12441 / NRRL 1564)</name>
    <dbReference type="NCBI Taxonomy" id="763665"/>
    <lineage>
        <taxon>Eukaryota</taxon>
        <taxon>Fungi</taxon>
        <taxon>Fungi incertae sedis</taxon>
        <taxon>Zoopagomycota</taxon>
        <taxon>Kickxellomycotina</taxon>
        <taxon>Kickxellomycetes</taxon>
        <taxon>Kickxellales</taxon>
        <taxon>Kickxellaceae</taxon>
        <taxon>Coemansia</taxon>
    </lineage>
</organism>
<name>A0A2G5BDW7_COERN</name>
<evidence type="ECO:0000256" key="1">
    <source>
        <dbReference type="SAM" id="MobiDB-lite"/>
    </source>
</evidence>
<feature type="region of interest" description="Disordered" evidence="1">
    <location>
        <begin position="1"/>
        <end position="22"/>
    </location>
</feature>
<dbReference type="EMBL" id="KZ303495">
    <property type="protein sequence ID" value="PIA17191.1"/>
    <property type="molecule type" value="Genomic_DNA"/>
</dbReference>
<accession>A0A2G5BDW7</accession>
<keyword evidence="3" id="KW-1185">Reference proteome</keyword>
<proteinExistence type="predicted"/>
<evidence type="ECO:0000313" key="2">
    <source>
        <dbReference type="EMBL" id="PIA17191.1"/>
    </source>
</evidence>
<evidence type="ECO:0000313" key="3">
    <source>
        <dbReference type="Proteomes" id="UP000242474"/>
    </source>
</evidence>
<sequence length="224" mass="24556">MMHRMGGGGGGGGGGSAGLSSAAPVKHTPLKDIEELDNIIKKPYLVLFYTNGAERNLVQVNSSSTQQKNLKATEFRSISGEELFNPLKSKFSLFYETGILFLKNGEKMYEFDKSNSNGNIFDACLTDMHTEITLPPEILFGKKELKDYYRINMPDEPPILPSTYKALDGLSTPSSASLHQNDFEINPSNDISTPATSEAVSNIAADNEKRQEVPKQNAQCCIIL</sequence>
<dbReference type="AlphaFoldDB" id="A0A2G5BDW7"/>
<protein>
    <submittedName>
        <fullName evidence="2">Uncharacterized protein</fullName>
    </submittedName>
</protein>
<gene>
    <name evidence="2" type="ORF">COEREDRAFT_86197</name>
</gene>
<feature type="compositionally biased region" description="Gly residues" evidence="1">
    <location>
        <begin position="1"/>
        <end position="17"/>
    </location>
</feature>
<dbReference type="Proteomes" id="UP000242474">
    <property type="component" value="Unassembled WGS sequence"/>
</dbReference>